<dbReference type="InterPro" id="IPR003598">
    <property type="entry name" value="Ig_sub2"/>
</dbReference>
<feature type="compositionally biased region" description="Basic and acidic residues" evidence="4">
    <location>
        <begin position="1981"/>
        <end position="2010"/>
    </location>
</feature>
<dbReference type="GO" id="GO:0007156">
    <property type="term" value="P:homophilic cell adhesion via plasma membrane adhesion molecules"/>
    <property type="evidence" value="ECO:0007669"/>
    <property type="project" value="TreeGrafter"/>
</dbReference>
<feature type="region of interest" description="Disordered" evidence="4">
    <location>
        <begin position="1236"/>
        <end position="1261"/>
    </location>
</feature>
<dbReference type="Pfam" id="PF07679">
    <property type="entry name" value="I-set"/>
    <property type="match status" value="11"/>
</dbReference>
<feature type="compositionally biased region" description="Acidic residues" evidence="4">
    <location>
        <begin position="1915"/>
        <end position="1936"/>
    </location>
</feature>
<organism evidence="6 7">
    <name type="scientific">Polypedilum vanderplanki</name>
    <name type="common">Sleeping chironomid midge</name>
    <dbReference type="NCBI Taxonomy" id="319348"/>
    <lineage>
        <taxon>Eukaryota</taxon>
        <taxon>Metazoa</taxon>
        <taxon>Ecdysozoa</taxon>
        <taxon>Arthropoda</taxon>
        <taxon>Hexapoda</taxon>
        <taxon>Insecta</taxon>
        <taxon>Pterygota</taxon>
        <taxon>Neoptera</taxon>
        <taxon>Endopterygota</taxon>
        <taxon>Diptera</taxon>
        <taxon>Nematocera</taxon>
        <taxon>Chironomoidea</taxon>
        <taxon>Chironomidae</taxon>
        <taxon>Chironominae</taxon>
        <taxon>Polypedilum</taxon>
        <taxon>Polypedilum</taxon>
    </lineage>
</organism>
<evidence type="ECO:0000256" key="2">
    <source>
        <dbReference type="ARBA" id="ARBA00023157"/>
    </source>
</evidence>
<feature type="region of interest" description="Disordered" evidence="4">
    <location>
        <begin position="931"/>
        <end position="1023"/>
    </location>
</feature>
<name>A0A9J6C0X3_POLVA</name>
<feature type="region of interest" description="Disordered" evidence="4">
    <location>
        <begin position="1528"/>
        <end position="1614"/>
    </location>
</feature>
<sequence length="2309" mass="263387">MTTAVQSRSSRESSTPIRANVRFTHTPDRHYLHPKHERPITPEYFKREKSPFELGDCVDLQVFSSNAIIDKASVMDISNVDVKNVDEYIQLFLTEYCVIDRAGIEDVSEPSVKILVVEEDEATEKKRTGMQIKAPKPIIEPIVEEKPAEQQKEKEETQTVPSSDESSSKVGQEQTQKPSSDENKSPEGSKIIIDDAPKSSDEKTTENIAENVATATTTNESDEKKKESDAVEGEASEDKAMDAEGSDTAIESDSDFDNIEEIDPSYGIDQNLWKSVKNLDECDFKPPQAAPVEGAEEEKKKKKEDEGEAEEDSGYAEFYRIRSEKERDEEFQEYIRELCRPTIVSYLPDRVAAKGSNVRLTCTVKGNNIQTRWTKNDEPLERGKKAVTKSDGEIHILEINDITEREAGVYTAYFKNRAGEVETSTRIKVFNGKLHKPDHIDIALVKDYYDHSLGGLVIEAHVHGLPTPNVKFYKDNHLIHARRNKVVFFVENKEIFQCLMVRPDASVSGTYTILAENAAGKRRFDHHVDFKTKYPLIHLPGMYHADKKLDDFVENMLDRLPKKPDEHQQQVQQDPNQIEEPVAAPIEAPKEEIKEEVKEPPKPEEIVEALQEVVQEKPKKHKSKSKSKSKKKRSDSPKIDADLINDGEDEASGAENAEEKPKYERKFSTVVHEPYEPENFRIYNSKQKLWWSGKLKDQTVIEGSKVKLICAVEGPQPIMKWTKDEKSINWGQHTRNITGEGIGQIIFEKISRQEAGTYTCSATNMSGQIQTSATIRVIPKSIVPSSDASKPFFSRNLGQYYHITENDLILDAHVRAVPEPTVKWFKDGIELTKAMDDRFDLTNNHDGGYQFRIHNPVDSDSGLYACEATNSEGKAKVSHKVEFTSSREKHTHPKYVYHKDSFYQPTMRMSITPEPEVKKENIIMPRIDEAAAQSGSENVNIKSSQDSSSSGDQGSQDQSGNSDGSAQQNGSGSNGDGNEDGDDKKEIPKTTTDTTDAEEEQEEEVKKPQKQTHRPRRRRYEGPVEPLLIRDSVQKISLAVQLRDITAPAGSKIKLCCQVKGPGPQCKWFKNGKPLDQSPELRITGTEGFAIVTISKTKPKDSGVYKMVAVNKFNTVETEANVTIYPIEEVSVKPTFIRITDYYRQEVDDLIIEVQVRGTPQPTIVWTRDGVELDIENNERFFVMREPEGVYKLCIHDPSPLDGGRFAVVATNSAGKEEIRKVVKFLGKEKSKYLPGICHADPKKPHEKTEGDQIADQPIEEPAAPEEEEVLMDKWGNVKPKKEKKLRLREKVFLPPSEEKLAEESLVLKQVRNHLEFESELKNIAAKVGTKTKLLCTVSGKSPTLTWFKNDEPLEFTGKIKNTSNGSFGSVTFLALAPEDEGTYKCVASNEFVEISSECILTVIPVQDPNWIKPTFTRNLKEYYDLKTNDLVLEVHVRGYPRPRLEWNKDGLGIEDGDEKFFTTRHPDGVYRLNIHDPLIRDSGRYGCRAINEAGCEDFKYYLKVKSREEYIHTAGLYHADPTQFAKYKEEEERKRQERLAYRPPPRPKVEEVKPEPPKKEEVVEEEEEEETEYETTDSEYDDDGELIYKEPRKKIKEPKIQPKEPTPPPKEATPELVVEQIVEEIKVEELPKKERKERNWLQGAPEGIAEPVKEVVKKPKYQLEFLTKLENRTGVENTGVKLFCQISGPRPEVIWLHNGTPIEKNDENRKNVSNDNVAALSFIKARPDDSGEYTCIVKNRECRIEATCTLTILEVPKPIEKGIAPHYPFGMKHSFNSLTDELIIECVIRGTPRLFIKWYKDAKELENDDKYLMSREGETYKLFVHKPTFRDSGIYLVQTENIYGMEFQKYVIEFEQKETPIFSGFIYHADLSKTKKFQEEEERKRQERMAYKPPPLPIPEPEPVKEPTPQKEEIVEEEEESEYETTDSEYDEDGELIYKEPRKKVKVPPKEPTPPPKEPTPPPKEPTPPPKEPTPPPKEPTPEPIKEKTPELPKEKTPEPEVKEAKADDKKDIEKPLHVFRAHKILDFRKNAEVPLEIIKRLISTVAKVGSKVKLSCCVSDGERIKAFWFKNDESLPIDSRFIANATEDGLVTLEIKEIQLEDAGRYKVVVKTKKGEVTSQCDVNVYGDEASKTTANDVPPTLVTTVVDQYRPIYNDVLIEVRIRGTPKPTIKWIRDGLPIDPWKQYQKYQVKHDEINNVYQQQLIITDANIYRDNGKYIIIAENRAGTLELVHMLDFEGKKTEVKRKRMDDIFIVNEVPRVNPKPKSPTPPPVVEVPVEEPPKEEEVVEEEEVEEEEEEEDEEEEEA</sequence>
<dbReference type="SMART" id="SM00408">
    <property type="entry name" value="IGc2"/>
    <property type="match status" value="10"/>
</dbReference>
<dbReference type="SUPFAM" id="SSF48726">
    <property type="entry name" value="Immunoglobulin"/>
    <property type="match status" value="12"/>
</dbReference>
<dbReference type="InterPro" id="IPR050958">
    <property type="entry name" value="Cell_Adh-Cytoskel_Orgn"/>
</dbReference>
<keyword evidence="7" id="KW-1185">Reference proteome</keyword>
<dbReference type="InterPro" id="IPR036179">
    <property type="entry name" value="Ig-like_dom_sf"/>
</dbReference>
<keyword evidence="3" id="KW-0393">Immunoglobulin domain</keyword>
<keyword evidence="2" id="KW-1015">Disulfide bond</keyword>
<dbReference type="InterPro" id="IPR003599">
    <property type="entry name" value="Ig_sub"/>
</dbReference>
<feature type="region of interest" description="Disordered" evidence="4">
    <location>
        <begin position="1"/>
        <end position="20"/>
    </location>
</feature>
<evidence type="ECO:0000313" key="7">
    <source>
        <dbReference type="Proteomes" id="UP001107558"/>
    </source>
</evidence>
<feature type="compositionally biased region" description="Basic and acidic residues" evidence="4">
    <location>
        <begin position="1240"/>
        <end position="1251"/>
    </location>
</feature>
<feature type="compositionally biased region" description="Low complexity" evidence="4">
    <location>
        <begin position="943"/>
        <end position="971"/>
    </location>
</feature>
<proteinExistence type="predicted"/>
<dbReference type="FunFam" id="2.60.40.10:FF:000032">
    <property type="entry name" value="palladin isoform X1"/>
    <property type="match status" value="3"/>
</dbReference>
<feature type="compositionally biased region" description="Basic residues" evidence="4">
    <location>
        <begin position="618"/>
        <end position="633"/>
    </location>
</feature>
<dbReference type="InterPro" id="IPR013098">
    <property type="entry name" value="Ig_I-set"/>
</dbReference>
<feature type="region of interest" description="Disordered" evidence="4">
    <location>
        <begin position="1878"/>
        <end position="2010"/>
    </location>
</feature>
<feature type="compositionally biased region" description="Basic and acidic residues" evidence="4">
    <location>
        <begin position="1878"/>
        <end position="1891"/>
    </location>
</feature>
<reference evidence="6" key="1">
    <citation type="submission" date="2021-03" db="EMBL/GenBank/DDBJ databases">
        <title>Chromosome level genome of the anhydrobiotic midge Polypedilum vanderplanki.</title>
        <authorList>
            <person name="Yoshida Y."/>
            <person name="Kikawada T."/>
            <person name="Gusev O."/>
        </authorList>
    </citation>
    <scope>NUCLEOTIDE SEQUENCE</scope>
    <source>
        <strain evidence="6">NIAS01</strain>
        <tissue evidence="6">Whole body or cell culture</tissue>
    </source>
</reference>
<feature type="compositionally biased region" description="Basic and acidic residues" evidence="4">
    <location>
        <begin position="179"/>
        <end position="205"/>
    </location>
</feature>
<feature type="compositionally biased region" description="Polar residues" evidence="4">
    <location>
        <begin position="933"/>
        <end position="942"/>
    </location>
</feature>
<feature type="compositionally biased region" description="Basic and acidic residues" evidence="4">
    <location>
        <begin position="1528"/>
        <end position="1541"/>
    </location>
</feature>
<evidence type="ECO:0000256" key="3">
    <source>
        <dbReference type="ARBA" id="ARBA00023319"/>
    </source>
</evidence>
<feature type="domain" description="Ig-like" evidence="5">
    <location>
        <begin position="791"/>
        <end position="878"/>
    </location>
</feature>
<dbReference type="GO" id="GO:0005886">
    <property type="term" value="C:plasma membrane"/>
    <property type="evidence" value="ECO:0007669"/>
    <property type="project" value="TreeGrafter"/>
</dbReference>
<feature type="compositionally biased region" description="Acidic residues" evidence="4">
    <location>
        <begin position="1563"/>
        <end position="1586"/>
    </location>
</feature>
<feature type="compositionally biased region" description="Pro residues" evidence="4">
    <location>
        <begin position="2267"/>
        <end position="2276"/>
    </location>
</feature>
<feature type="region of interest" description="Disordered" evidence="4">
    <location>
        <begin position="284"/>
        <end position="321"/>
    </location>
</feature>
<dbReference type="EMBL" id="JADBJN010000002">
    <property type="protein sequence ID" value="KAG5675501.1"/>
    <property type="molecule type" value="Genomic_DNA"/>
</dbReference>
<feature type="region of interest" description="Disordered" evidence="4">
    <location>
        <begin position="123"/>
        <end position="263"/>
    </location>
</feature>
<feature type="compositionally biased region" description="Low complexity" evidence="4">
    <location>
        <begin position="206"/>
        <end position="219"/>
    </location>
</feature>
<evidence type="ECO:0000313" key="6">
    <source>
        <dbReference type="EMBL" id="KAG5675501.1"/>
    </source>
</evidence>
<dbReference type="PROSITE" id="PS50835">
    <property type="entry name" value="IG_LIKE"/>
    <property type="match status" value="9"/>
</dbReference>
<dbReference type="CDD" id="cd00096">
    <property type="entry name" value="Ig"/>
    <property type="match status" value="6"/>
</dbReference>
<feature type="domain" description="Ig-like" evidence="5">
    <location>
        <begin position="341"/>
        <end position="428"/>
    </location>
</feature>
<dbReference type="PANTHER" id="PTHR45080:SF8">
    <property type="entry name" value="IG-LIKE DOMAIN-CONTAINING PROTEIN"/>
    <property type="match status" value="1"/>
</dbReference>
<feature type="compositionally biased region" description="Acidic residues" evidence="4">
    <location>
        <begin position="250"/>
        <end position="263"/>
    </location>
</feature>
<dbReference type="Gene3D" id="2.60.40.10">
    <property type="entry name" value="Immunoglobulins"/>
    <property type="match status" value="12"/>
</dbReference>
<feature type="region of interest" description="Disordered" evidence="4">
    <location>
        <begin position="612"/>
        <end position="665"/>
    </location>
</feature>
<evidence type="ECO:0000256" key="4">
    <source>
        <dbReference type="SAM" id="MobiDB-lite"/>
    </source>
</evidence>
<feature type="domain" description="Ig-like" evidence="5">
    <location>
        <begin position="1660"/>
        <end position="1752"/>
    </location>
</feature>
<comment type="caution">
    <text evidence="6">The sequence shown here is derived from an EMBL/GenBank/DDBJ whole genome shotgun (WGS) entry which is preliminary data.</text>
</comment>
<feature type="domain" description="Ig-like" evidence="5">
    <location>
        <begin position="1414"/>
        <end position="1492"/>
    </location>
</feature>
<feature type="region of interest" description="Disordered" evidence="4">
    <location>
        <begin position="2261"/>
        <end position="2309"/>
    </location>
</feature>
<dbReference type="InterPro" id="IPR007110">
    <property type="entry name" value="Ig-like_dom"/>
</dbReference>
<evidence type="ECO:0000256" key="1">
    <source>
        <dbReference type="ARBA" id="ARBA00022729"/>
    </source>
</evidence>
<feature type="domain" description="Ig-like" evidence="5">
    <location>
        <begin position="677"/>
        <end position="776"/>
    </location>
</feature>
<feature type="compositionally biased region" description="Basic and acidic residues" evidence="4">
    <location>
        <begin position="1903"/>
        <end position="1914"/>
    </location>
</feature>
<feature type="compositionally biased region" description="Pro residues" evidence="4">
    <location>
        <begin position="1893"/>
        <end position="1902"/>
    </location>
</feature>
<dbReference type="InterPro" id="IPR013783">
    <property type="entry name" value="Ig-like_fold"/>
</dbReference>
<dbReference type="OrthoDB" id="6070751at2759"/>
<feature type="domain" description="Ig-like" evidence="5">
    <location>
        <begin position="2036"/>
        <end position="2120"/>
    </location>
</feature>
<evidence type="ECO:0000259" key="5">
    <source>
        <dbReference type="PROSITE" id="PS50835"/>
    </source>
</evidence>
<dbReference type="FunFam" id="2.60.40.10:FF:000107">
    <property type="entry name" value="Myosin, light chain kinase a"/>
    <property type="match status" value="1"/>
</dbReference>
<accession>A0A9J6C0X3</accession>
<feature type="domain" description="Ig-like" evidence="5">
    <location>
        <begin position="1766"/>
        <end position="1854"/>
    </location>
</feature>
<dbReference type="Proteomes" id="UP001107558">
    <property type="component" value="Chromosome 2"/>
</dbReference>
<feature type="region of interest" description="Disordered" evidence="4">
    <location>
        <begin position="563"/>
        <end position="585"/>
    </location>
</feature>
<feature type="compositionally biased region" description="Pro residues" evidence="4">
    <location>
        <begin position="1951"/>
        <end position="1980"/>
    </location>
</feature>
<dbReference type="PANTHER" id="PTHR45080">
    <property type="entry name" value="CONTACTIN 5"/>
    <property type="match status" value="1"/>
</dbReference>
<feature type="compositionally biased region" description="Basic and acidic residues" evidence="4">
    <location>
        <begin position="143"/>
        <end position="157"/>
    </location>
</feature>
<feature type="domain" description="Ig-like" evidence="5">
    <location>
        <begin position="1026"/>
        <end position="1123"/>
    </location>
</feature>
<protein>
    <recommendedName>
        <fullName evidence="5">Ig-like domain-containing protein</fullName>
    </recommendedName>
</protein>
<feature type="compositionally biased region" description="Acidic residues" evidence="4">
    <location>
        <begin position="643"/>
        <end position="652"/>
    </location>
</feature>
<feature type="compositionally biased region" description="Acidic residues" evidence="4">
    <location>
        <begin position="2288"/>
        <end position="2309"/>
    </location>
</feature>
<gene>
    <name evidence="6" type="ORF">PVAND_005397</name>
</gene>
<feature type="compositionally biased region" description="Basic residues" evidence="4">
    <location>
        <begin position="1008"/>
        <end position="1019"/>
    </location>
</feature>
<feature type="compositionally biased region" description="Polar residues" evidence="4">
    <location>
        <begin position="1"/>
        <end position="17"/>
    </location>
</feature>
<dbReference type="SMART" id="SM00409">
    <property type="entry name" value="IG"/>
    <property type="match status" value="9"/>
</dbReference>
<feature type="compositionally biased region" description="Polar residues" evidence="4">
    <location>
        <begin position="159"/>
        <end position="178"/>
    </location>
</feature>
<keyword evidence="1" id="KW-0732">Signal</keyword>
<feature type="domain" description="Ig-like" evidence="5">
    <location>
        <begin position="1296"/>
        <end position="1402"/>
    </location>
</feature>
<feature type="compositionally biased region" description="Basic and acidic residues" evidence="4">
    <location>
        <begin position="1548"/>
        <end position="1562"/>
    </location>
</feature>